<dbReference type="STRING" id="310782.SAMN05216499_106317"/>
<feature type="compositionally biased region" description="Low complexity" evidence="1">
    <location>
        <begin position="175"/>
        <end position="184"/>
    </location>
</feature>
<gene>
    <name evidence="2" type="ORF">SAMN05216499_106317</name>
</gene>
<evidence type="ECO:0000313" key="3">
    <source>
        <dbReference type="Proteomes" id="UP000184111"/>
    </source>
</evidence>
<feature type="compositionally biased region" description="Pro residues" evidence="1">
    <location>
        <begin position="139"/>
        <end position="174"/>
    </location>
</feature>
<evidence type="ECO:0000256" key="1">
    <source>
        <dbReference type="SAM" id="MobiDB-lite"/>
    </source>
</evidence>
<keyword evidence="3" id="KW-1185">Reference proteome</keyword>
<sequence>MVATYPALSIHVSAYPAAGHGAVTVVETVLTDKDGPIKERPVYAVLTDYFLSGRNNSTWSGSVQIGKPCIHDRGLTKLSIYLLTQDGVETALHTWRQGAAIGRMPAGSELMDEVTVTRRGSCDESTPPADPTTTGPDPTASPDPEPTTPSPTGPSPTSPSPTGPSPTSPSPTGPSPTTASPTGP</sequence>
<feature type="compositionally biased region" description="Low complexity" evidence="1">
    <location>
        <begin position="125"/>
        <end position="138"/>
    </location>
</feature>
<dbReference type="EMBL" id="FRBI01000006">
    <property type="protein sequence ID" value="SHL87667.1"/>
    <property type="molecule type" value="Genomic_DNA"/>
</dbReference>
<reference evidence="2 3" key="1">
    <citation type="submission" date="2016-11" db="EMBL/GenBank/DDBJ databases">
        <authorList>
            <person name="Jaros S."/>
            <person name="Januszkiewicz K."/>
            <person name="Wedrychowicz H."/>
        </authorList>
    </citation>
    <scope>NUCLEOTIDE SEQUENCE [LARGE SCALE GENOMIC DNA]</scope>
    <source>
        <strain evidence="2 3">CGMCC 4.2025</strain>
    </source>
</reference>
<dbReference type="RefSeq" id="WP_073497470.1">
    <property type="nucleotide sequence ID" value="NZ_FRBI01000006.1"/>
</dbReference>
<evidence type="ECO:0000313" key="2">
    <source>
        <dbReference type="EMBL" id="SHL87667.1"/>
    </source>
</evidence>
<proteinExistence type="predicted"/>
<accession>A0A1M7E7G4</accession>
<organism evidence="2 3">
    <name type="scientific">Actinacidiphila paucisporea</name>
    <dbReference type="NCBI Taxonomy" id="310782"/>
    <lineage>
        <taxon>Bacteria</taxon>
        <taxon>Bacillati</taxon>
        <taxon>Actinomycetota</taxon>
        <taxon>Actinomycetes</taxon>
        <taxon>Kitasatosporales</taxon>
        <taxon>Streptomycetaceae</taxon>
        <taxon>Actinacidiphila</taxon>
    </lineage>
</organism>
<feature type="region of interest" description="Disordered" evidence="1">
    <location>
        <begin position="115"/>
        <end position="184"/>
    </location>
</feature>
<dbReference type="Proteomes" id="UP000184111">
    <property type="component" value="Unassembled WGS sequence"/>
</dbReference>
<protein>
    <submittedName>
        <fullName evidence="2">Uncharacterized protein</fullName>
    </submittedName>
</protein>
<name>A0A1M7E7G4_9ACTN</name>
<dbReference type="AlphaFoldDB" id="A0A1M7E7G4"/>